<accession>A0AAD4FIE7</accession>
<feature type="compositionally biased region" description="Basic and acidic residues" evidence="1">
    <location>
        <begin position="84"/>
        <end position="101"/>
    </location>
</feature>
<feature type="compositionally biased region" description="Acidic residues" evidence="1">
    <location>
        <begin position="135"/>
        <end position="149"/>
    </location>
</feature>
<dbReference type="CDD" id="cd08161">
    <property type="entry name" value="SET"/>
    <property type="match status" value="1"/>
</dbReference>
<dbReference type="Proteomes" id="UP001199106">
    <property type="component" value="Unassembled WGS sequence"/>
</dbReference>
<protein>
    <submittedName>
        <fullName evidence="2">Uncharacterized protein</fullName>
    </submittedName>
</protein>
<sequence length="396" mass="45054">MEGRHDAPTGDLYPLAKNASLDVCREDAELHRIESSSSQSDQNVEVLPYRRKNGHSLIIRTTKDIQAGEQLLLPLDLGSMEHAREEHGGVARDGRSLEDHNTNLQSSSIDDDLENGDEESEYEIPGEFNVANDESTVEDEFLSESDGEKDDQYQQDKRRTRGRANGKTSFEVLIHYALAKRKSLTLLGLSKLCNVSTKKIKPWLMSALCCTIREDTKPCYATHDQSKCATSIRKVTDKFKREVIEFEDQPTTQFVAWTPEFVKNMLQLRAKGVTFKELLTHLNSKYPTIPFTQISLERKWRDLKAAKTDKIKPMAREVIKMIEAAEVPLSSHDLVKRACEKVEEKTETNIISWIVDYRDGIPCKIKFSSLESCFVSEDNKIDHNEGDCRKGGKNLR</sequence>
<name>A0AAD4FIE7_9PLEO</name>
<reference evidence="2" key="1">
    <citation type="submission" date="2021-07" db="EMBL/GenBank/DDBJ databases">
        <title>Genome Resource of American Ginseng Black Spot Pathogen Alternaria panax.</title>
        <authorList>
            <person name="Qiu C."/>
            <person name="Wang W."/>
            <person name="Liu Z."/>
        </authorList>
    </citation>
    <scope>NUCLEOTIDE SEQUENCE</scope>
    <source>
        <strain evidence="2">BNCC115425</strain>
    </source>
</reference>
<organism evidence="2 3">
    <name type="scientific">Alternaria panax</name>
    <dbReference type="NCBI Taxonomy" id="48097"/>
    <lineage>
        <taxon>Eukaryota</taxon>
        <taxon>Fungi</taxon>
        <taxon>Dikarya</taxon>
        <taxon>Ascomycota</taxon>
        <taxon>Pezizomycotina</taxon>
        <taxon>Dothideomycetes</taxon>
        <taxon>Pleosporomycetidae</taxon>
        <taxon>Pleosporales</taxon>
        <taxon>Pleosporineae</taxon>
        <taxon>Pleosporaceae</taxon>
        <taxon>Alternaria</taxon>
        <taxon>Alternaria sect. Panax</taxon>
    </lineage>
</organism>
<evidence type="ECO:0000313" key="3">
    <source>
        <dbReference type="Proteomes" id="UP001199106"/>
    </source>
</evidence>
<comment type="caution">
    <text evidence="2">The sequence shown here is derived from an EMBL/GenBank/DDBJ whole genome shotgun (WGS) entry which is preliminary data.</text>
</comment>
<evidence type="ECO:0000256" key="1">
    <source>
        <dbReference type="SAM" id="MobiDB-lite"/>
    </source>
</evidence>
<keyword evidence="3" id="KW-1185">Reference proteome</keyword>
<dbReference type="AlphaFoldDB" id="A0AAD4FIE7"/>
<proteinExistence type="predicted"/>
<feature type="region of interest" description="Disordered" evidence="1">
    <location>
        <begin position="84"/>
        <end position="162"/>
    </location>
</feature>
<dbReference type="EMBL" id="JAANER010000005">
    <property type="protein sequence ID" value="KAG9189935.1"/>
    <property type="molecule type" value="Genomic_DNA"/>
</dbReference>
<evidence type="ECO:0000313" key="2">
    <source>
        <dbReference type="EMBL" id="KAG9189935.1"/>
    </source>
</evidence>
<feature type="compositionally biased region" description="Acidic residues" evidence="1">
    <location>
        <begin position="109"/>
        <end position="124"/>
    </location>
</feature>
<gene>
    <name evidence="2" type="ORF">G6011_06803</name>
</gene>